<evidence type="ECO:0000313" key="3">
    <source>
        <dbReference type="EMBL" id="GAI34070.1"/>
    </source>
</evidence>
<dbReference type="InterPro" id="IPR021109">
    <property type="entry name" value="Peptidase_aspartic_dom_sf"/>
</dbReference>
<name>X1P4W3_9ZZZZ</name>
<comment type="caution">
    <text evidence="3">The sequence shown here is derived from an EMBL/GenBank/DDBJ whole genome shotgun (WGS) entry which is preliminary data.</text>
</comment>
<gene>
    <name evidence="3" type="ORF">S06H3_41828</name>
</gene>
<dbReference type="GO" id="GO:0006508">
    <property type="term" value="P:proteolysis"/>
    <property type="evidence" value="ECO:0007669"/>
    <property type="project" value="InterPro"/>
</dbReference>
<evidence type="ECO:0000256" key="1">
    <source>
        <dbReference type="ARBA" id="ARBA00022801"/>
    </source>
</evidence>
<dbReference type="InterPro" id="IPR001995">
    <property type="entry name" value="Peptidase_A2_cat"/>
</dbReference>
<evidence type="ECO:0000259" key="2">
    <source>
        <dbReference type="PROSITE" id="PS50175"/>
    </source>
</evidence>
<dbReference type="EMBL" id="BARV01025816">
    <property type="protein sequence ID" value="GAI34070.1"/>
    <property type="molecule type" value="Genomic_DNA"/>
</dbReference>
<dbReference type="AlphaFoldDB" id="X1P4W3"/>
<dbReference type="InterPro" id="IPR001969">
    <property type="entry name" value="Aspartic_peptidase_AS"/>
</dbReference>
<dbReference type="PROSITE" id="PS00141">
    <property type="entry name" value="ASP_PROTEASE"/>
    <property type="match status" value="1"/>
</dbReference>
<dbReference type="PROSITE" id="PS50175">
    <property type="entry name" value="ASP_PROT_RETROV"/>
    <property type="match status" value="1"/>
</dbReference>
<keyword evidence="1" id="KW-0378">Hydrolase</keyword>
<accession>X1P4W3</accession>
<dbReference type="GO" id="GO:0004190">
    <property type="term" value="F:aspartic-type endopeptidase activity"/>
    <property type="evidence" value="ECO:0007669"/>
    <property type="project" value="InterPro"/>
</dbReference>
<reference evidence="3" key="1">
    <citation type="journal article" date="2014" name="Front. Microbiol.">
        <title>High frequency of phylogenetically diverse reductive dehalogenase-homologous genes in deep subseafloor sedimentary metagenomes.</title>
        <authorList>
            <person name="Kawai M."/>
            <person name="Futagami T."/>
            <person name="Toyoda A."/>
            <person name="Takaki Y."/>
            <person name="Nishi S."/>
            <person name="Hori S."/>
            <person name="Arai W."/>
            <person name="Tsubouchi T."/>
            <person name="Morono Y."/>
            <person name="Uchiyama I."/>
            <person name="Ito T."/>
            <person name="Fujiyama A."/>
            <person name="Inagaki F."/>
            <person name="Takami H."/>
        </authorList>
    </citation>
    <scope>NUCLEOTIDE SEQUENCE</scope>
    <source>
        <strain evidence="3">Expedition CK06-06</strain>
    </source>
</reference>
<protein>
    <recommendedName>
        <fullName evidence="2">Peptidase A2 domain-containing protein</fullName>
    </recommendedName>
</protein>
<feature type="domain" description="Peptidase A2" evidence="2">
    <location>
        <begin position="33"/>
        <end position="130"/>
    </location>
</feature>
<dbReference type="Gene3D" id="2.40.70.10">
    <property type="entry name" value="Acid Proteases"/>
    <property type="match status" value="1"/>
</dbReference>
<organism evidence="3">
    <name type="scientific">marine sediment metagenome</name>
    <dbReference type="NCBI Taxonomy" id="412755"/>
    <lineage>
        <taxon>unclassified sequences</taxon>
        <taxon>metagenomes</taxon>
        <taxon>ecological metagenomes</taxon>
    </lineage>
</organism>
<sequence>MFMQGTFKFAETEQRPLISGSIWHPDINFRVPIEFLIDTGADNTFIVPDDEERVDIPKEKLLDVPYQVQTFLGVIDFVCLPHCSVILNDRENNTYEISEISLYFLSPKARKQYKPFSGDQTFPSVLGRDVIHKLSLCYCKEKDYLGLTEQNPEYFNLLSEIFPSLGEDEEVPWID</sequence>
<proteinExistence type="predicted"/>
<dbReference type="SUPFAM" id="SSF50630">
    <property type="entry name" value="Acid proteases"/>
    <property type="match status" value="1"/>
</dbReference>